<dbReference type="PANTHER" id="PTHR34875:SF6">
    <property type="entry name" value="UPF0237 PROTEIN MJ1558"/>
    <property type="match status" value="1"/>
</dbReference>
<dbReference type="RefSeq" id="WP_029908321.1">
    <property type="nucleotide sequence ID" value="NZ_AP020335.1"/>
</dbReference>
<dbReference type="Proteomes" id="UP000027341">
    <property type="component" value="Unassembled WGS sequence"/>
</dbReference>
<dbReference type="Pfam" id="PF01842">
    <property type="entry name" value="ACT"/>
    <property type="match status" value="1"/>
</dbReference>
<dbReference type="GO" id="GO:0005737">
    <property type="term" value="C:cytoplasm"/>
    <property type="evidence" value="ECO:0007669"/>
    <property type="project" value="UniProtKB-SubCell"/>
</dbReference>
<accession>A0A066ZXJ2</accession>
<dbReference type="Pfam" id="PF13740">
    <property type="entry name" value="ACT_6"/>
    <property type="match status" value="1"/>
</dbReference>
<organism evidence="3 4">
    <name type="scientific">Hydrogenovibrio marinus</name>
    <dbReference type="NCBI Taxonomy" id="28885"/>
    <lineage>
        <taxon>Bacteria</taxon>
        <taxon>Pseudomonadati</taxon>
        <taxon>Pseudomonadota</taxon>
        <taxon>Gammaproteobacteria</taxon>
        <taxon>Thiotrichales</taxon>
        <taxon>Piscirickettsiaceae</taxon>
        <taxon>Hydrogenovibrio</taxon>
    </lineage>
</organism>
<evidence type="ECO:0000313" key="4">
    <source>
        <dbReference type="Proteomes" id="UP000027341"/>
    </source>
</evidence>
<keyword evidence="4" id="KW-1185">Reference proteome</keyword>
<dbReference type="InterPro" id="IPR016867">
    <property type="entry name" value="GcvR"/>
</dbReference>
<evidence type="ECO:0000259" key="2">
    <source>
        <dbReference type="PROSITE" id="PS51671"/>
    </source>
</evidence>
<keyword evidence="1" id="KW-0804">Transcription</keyword>
<keyword evidence="1" id="KW-0678">Repressor</keyword>
<keyword evidence="1" id="KW-0963">Cytoplasm</keyword>
<dbReference type="Gene3D" id="3.30.70.260">
    <property type="match status" value="2"/>
</dbReference>
<comment type="caution">
    <text evidence="3">The sequence shown here is derived from an EMBL/GenBank/DDBJ whole genome shotgun (WGS) entry which is preliminary data.</text>
</comment>
<dbReference type="GO" id="GO:0006355">
    <property type="term" value="P:regulation of DNA-templated transcription"/>
    <property type="evidence" value="ECO:0007669"/>
    <property type="project" value="UniProtKB-UniRule"/>
</dbReference>
<dbReference type="InterPro" id="IPR050990">
    <property type="entry name" value="UPF0237/GcvR_regulator"/>
</dbReference>
<reference evidence="3 4" key="1">
    <citation type="submission" date="2014-04" db="EMBL/GenBank/DDBJ databases">
        <title>Draft genome sequence of Hydrogenovibrio marinus MH-110, a model organism for aerobic H2 metabolism.</title>
        <authorList>
            <person name="Cha H.J."/>
            <person name="Jo B.H."/>
            <person name="Hwang B.H."/>
        </authorList>
    </citation>
    <scope>NUCLEOTIDE SEQUENCE [LARGE SCALE GENOMIC DNA]</scope>
    <source>
        <strain evidence="3 4">MH-110</strain>
    </source>
</reference>
<comment type="subcellular location">
    <subcellularLocation>
        <location evidence="1">Cytoplasm</location>
    </subcellularLocation>
</comment>
<dbReference type="CDD" id="cd04869">
    <property type="entry name" value="ACT_GcvR_2"/>
    <property type="match status" value="1"/>
</dbReference>
<dbReference type="InterPro" id="IPR045865">
    <property type="entry name" value="ACT-like_dom_sf"/>
</dbReference>
<dbReference type="AlphaFoldDB" id="A0A066ZXJ2"/>
<evidence type="ECO:0000256" key="1">
    <source>
        <dbReference type="PIRNR" id="PIRNR028103"/>
    </source>
</evidence>
<gene>
    <name evidence="3" type="ORF">EI16_00445</name>
</gene>
<proteinExistence type="predicted"/>
<evidence type="ECO:0000313" key="3">
    <source>
        <dbReference type="EMBL" id="KDN94820.1"/>
    </source>
</evidence>
<dbReference type="PANTHER" id="PTHR34875">
    <property type="entry name" value="UPF0237 PROTEIN MJ1558"/>
    <property type="match status" value="1"/>
</dbReference>
<feature type="domain" description="ACT" evidence="2">
    <location>
        <begin position="91"/>
        <end position="172"/>
    </location>
</feature>
<name>A0A066ZXJ2_HYDMR</name>
<dbReference type="InterPro" id="IPR002912">
    <property type="entry name" value="ACT_dom"/>
</dbReference>
<dbReference type="SUPFAM" id="SSF55021">
    <property type="entry name" value="ACT-like"/>
    <property type="match status" value="2"/>
</dbReference>
<dbReference type="EMBL" id="JMIU01000001">
    <property type="protein sequence ID" value="KDN94820.1"/>
    <property type="molecule type" value="Genomic_DNA"/>
</dbReference>
<dbReference type="PROSITE" id="PS51671">
    <property type="entry name" value="ACT"/>
    <property type="match status" value="1"/>
</dbReference>
<sequence>MRQSIVVSVLGEDSPGLVAALSKLIVSYHGDWVESSMASLAGKFAGILRVDLPREQVEGFTKALESENLGLKVMYEVSEPETAAHAFKRYDIELIGQDRPGIVHRLTDALARLGGSVESLESEVIEASMSGEQLFKAQLSLKIPLDVNRNDIQEALEAIANELIADIQLADA</sequence>
<dbReference type="PIRSF" id="PIRSF028103">
    <property type="entry name" value="GcvR"/>
    <property type="match status" value="1"/>
</dbReference>
<protein>
    <recommendedName>
        <fullName evidence="1">Glycine cleavage system transcriptional repressor</fullName>
    </recommendedName>
</protein>